<evidence type="ECO:0000313" key="10">
    <source>
        <dbReference type="EMBL" id="AWR21446.1"/>
    </source>
</evidence>
<accession>A0A2Z3RZP4</accession>
<dbReference type="CDD" id="cd10434">
    <property type="entry name" value="GIY-YIG_UvrC_Cho"/>
    <property type="match status" value="1"/>
</dbReference>
<evidence type="ECO:0000256" key="6">
    <source>
        <dbReference type="HAMAP-Rule" id="MF_00203"/>
    </source>
</evidence>
<dbReference type="PANTHER" id="PTHR30562">
    <property type="entry name" value="UVRC/OXIDOREDUCTASE"/>
    <property type="match status" value="1"/>
</dbReference>
<evidence type="ECO:0000256" key="4">
    <source>
        <dbReference type="ARBA" id="ARBA00022881"/>
    </source>
</evidence>
<dbReference type="OrthoDB" id="9804933at2"/>
<dbReference type="Proteomes" id="UP000246894">
    <property type="component" value="Chromosome"/>
</dbReference>
<dbReference type="InterPro" id="IPR036876">
    <property type="entry name" value="UVR_dom_sf"/>
</dbReference>
<dbReference type="InterPro" id="IPR010994">
    <property type="entry name" value="RuvA_2-like"/>
</dbReference>
<evidence type="ECO:0000313" key="11">
    <source>
        <dbReference type="Proteomes" id="UP000246894"/>
    </source>
</evidence>
<dbReference type="SUPFAM" id="SSF46600">
    <property type="entry name" value="C-terminal UvrC-binding domain of UvrB"/>
    <property type="match status" value="1"/>
</dbReference>
<evidence type="ECO:0000256" key="2">
    <source>
        <dbReference type="ARBA" id="ARBA00022763"/>
    </source>
</evidence>
<comment type="similarity">
    <text evidence="6">Belongs to the UvrC family.</text>
</comment>
<dbReference type="GO" id="GO:0005737">
    <property type="term" value="C:cytoplasm"/>
    <property type="evidence" value="ECO:0007669"/>
    <property type="project" value="UniProtKB-SubCell"/>
</dbReference>
<dbReference type="GO" id="GO:0009381">
    <property type="term" value="F:excinuclease ABC activity"/>
    <property type="evidence" value="ECO:0007669"/>
    <property type="project" value="UniProtKB-UniRule"/>
</dbReference>
<dbReference type="InterPro" id="IPR047296">
    <property type="entry name" value="GIY-YIG_UvrC_Cho"/>
</dbReference>
<dbReference type="SUPFAM" id="SSF47781">
    <property type="entry name" value="RuvA domain 2-like"/>
    <property type="match status" value="1"/>
</dbReference>
<dbReference type="Gene3D" id="3.30.420.340">
    <property type="entry name" value="UvrC, RNAse H endonuclease domain"/>
    <property type="match status" value="1"/>
</dbReference>
<dbReference type="SUPFAM" id="SSF82771">
    <property type="entry name" value="GIY-YIG endonuclease"/>
    <property type="match status" value="1"/>
</dbReference>
<comment type="subcellular location">
    <subcellularLocation>
        <location evidence="6">Cytoplasm</location>
    </subcellularLocation>
</comment>
<dbReference type="SMART" id="SM00465">
    <property type="entry name" value="GIYc"/>
    <property type="match status" value="1"/>
</dbReference>
<evidence type="ECO:0000259" key="9">
    <source>
        <dbReference type="PROSITE" id="PS50165"/>
    </source>
</evidence>
<keyword evidence="2 6" id="KW-0227">DNA damage</keyword>
<proteinExistence type="inferred from homology"/>
<dbReference type="NCBIfam" id="NF001824">
    <property type="entry name" value="PRK00558.1-5"/>
    <property type="match status" value="1"/>
</dbReference>
<dbReference type="InterPro" id="IPR050066">
    <property type="entry name" value="UvrABC_protein_C"/>
</dbReference>
<dbReference type="Pfam" id="PF22920">
    <property type="entry name" value="UvrC_RNaseH"/>
    <property type="match status" value="1"/>
</dbReference>
<dbReference type="KEGG" id="aum:AURMO_00842"/>
<dbReference type="Pfam" id="PF08459">
    <property type="entry name" value="UvrC_RNaseH_dom"/>
    <property type="match status" value="1"/>
</dbReference>
<dbReference type="Gene3D" id="1.10.150.20">
    <property type="entry name" value="5' to 3' exonuclease, C-terminal subdomain"/>
    <property type="match status" value="1"/>
</dbReference>
<keyword evidence="4 6" id="KW-0267">Excision nuclease</keyword>
<dbReference type="PANTHER" id="PTHR30562:SF1">
    <property type="entry name" value="UVRABC SYSTEM PROTEIN C"/>
    <property type="match status" value="1"/>
</dbReference>
<dbReference type="InterPro" id="IPR004791">
    <property type="entry name" value="UvrC"/>
</dbReference>
<protein>
    <recommendedName>
        <fullName evidence="6">UvrABC system protein C</fullName>
        <shortName evidence="6">Protein UvrC</shortName>
    </recommendedName>
    <alternativeName>
        <fullName evidence="6">Excinuclease ABC subunit C</fullName>
    </alternativeName>
</protein>
<dbReference type="Gene3D" id="4.10.860.10">
    <property type="entry name" value="UVR domain"/>
    <property type="match status" value="1"/>
</dbReference>
<dbReference type="NCBIfam" id="TIGR00194">
    <property type="entry name" value="uvrC"/>
    <property type="match status" value="1"/>
</dbReference>
<organism evidence="10 11">
    <name type="scientific">Aurantimicrobium photophilum</name>
    <dbReference type="NCBI Taxonomy" id="1987356"/>
    <lineage>
        <taxon>Bacteria</taxon>
        <taxon>Bacillati</taxon>
        <taxon>Actinomycetota</taxon>
        <taxon>Actinomycetes</taxon>
        <taxon>Micrococcales</taxon>
        <taxon>Microbacteriaceae</taxon>
        <taxon>Aurantimicrobium</taxon>
    </lineage>
</organism>
<feature type="domain" description="UvrC family homology region profile" evidence="9">
    <location>
        <begin position="259"/>
        <end position="503"/>
    </location>
</feature>
<dbReference type="InterPro" id="IPR001162">
    <property type="entry name" value="UvrC_RNase_H_dom"/>
</dbReference>
<dbReference type="InterPro" id="IPR001943">
    <property type="entry name" value="UVR_dom"/>
</dbReference>
<reference evidence="10 11" key="1">
    <citation type="submission" date="2017-10" db="EMBL/GenBank/DDBJ databases">
        <title>Genome of an Actinobacterium that displays light-enhanced growth.</title>
        <authorList>
            <person name="Maresca J.A."/>
            <person name="Hempel P."/>
            <person name="Shevchenko O."/>
            <person name="Miller K.J."/>
            <person name="Hahn M.W."/>
        </authorList>
    </citation>
    <scope>NUCLEOTIDE SEQUENCE [LARGE SCALE GENOMIC DNA]</scope>
    <source>
        <strain evidence="10 11">MWH-Mo1</strain>
    </source>
</reference>
<dbReference type="PROSITE" id="PS50165">
    <property type="entry name" value="UVRC"/>
    <property type="match status" value="1"/>
</dbReference>
<dbReference type="GO" id="GO:0003677">
    <property type="term" value="F:DNA binding"/>
    <property type="evidence" value="ECO:0007669"/>
    <property type="project" value="UniProtKB-UniRule"/>
</dbReference>
<keyword evidence="5 6" id="KW-0234">DNA repair</keyword>
<dbReference type="InterPro" id="IPR035901">
    <property type="entry name" value="GIY-YIG_endonuc_sf"/>
</dbReference>
<gene>
    <name evidence="6" type="primary">uvrC</name>
    <name evidence="10" type="ORF">AURMO_00842</name>
</gene>
<dbReference type="EMBL" id="CP023994">
    <property type="protein sequence ID" value="AWR21446.1"/>
    <property type="molecule type" value="Genomic_DNA"/>
</dbReference>
<sequence>MAETVPYRPKTGDIPTNPGVYRFRDESGRILYVGKAKNLRARLTSYFAPLNTLHERTRRMVTSAASVEWIIVGTEFEALQLEFTWIKEFDPPFNIQFRDDKSYPYLAITLGEKIPRVMVTRTRKIENARYFGPYTKTWAIRETLDLILPVFPVRTCSEGVYNKAERAKRPCLLGDIGRCAAPCAGRVTPEEHRSIALDLATFMTGKNDGHIKSLKEKMAQASAEQDYETAAKYRDNIQALETVASKSAVVLRDEVDTDIFGIASDELSAAVQMFIVREGRIRGVHSWNVDTELDVSVSELVDNMLRTAYDSEEIPPKEIIVPEIPEDSVALSSWLTEIRRERLSDDRAATVKLKVAQRGDLAALASTVKHNAQQALVLYKTKRRSDYVTRTKALSDIQEALGLPESPLRIECFDVSHLGGTKIVASMVVFEDGLAKKSDYRKFSIAQARDDTDAMNQVLARRAAYLTGLEEDSEKKASSFSYPPGLFVVDGALPQVNAAAQALKDAGLSHIPVVGLAKRLEELWMPGEKFPVILPRNSEALFLFQQLRDEAHRFAITFQRASRKRDINTVLSEVPGMGPAKVKAVLAQFGSVAQLRKATVEEIAQTPQISPAIAQAIKDTLSQR</sequence>
<dbReference type="PROSITE" id="PS50151">
    <property type="entry name" value="UVR"/>
    <property type="match status" value="1"/>
</dbReference>
<dbReference type="Pfam" id="PF01541">
    <property type="entry name" value="GIY-YIG"/>
    <property type="match status" value="1"/>
</dbReference>
<comment type="function">
    <text evidence="6">The UvrABC repair system catalyzes the recognition and processing of DNA lesions. UvrC both incises the 5' and 3' sides of the lesion. The N-terminal half is responsible for the 3' incision and the C-terminal half is responsible for the 5' incision.</text>
</comment>
<dbReference type="AlphaFoldDB" id="A0A2Z3RZP4"/>
<feature type="domain" description="UVR" evidence="7">
    <location>
        <begin position="208"/>
        <end position="243"/>
    </location>
</feature>
<evidence type="ECO:0000259" key="7">
    <source>
        <dbReference type="PROSITE" id="PS50151"/>
    </source>
</evidence>
<evidence type="ECO:0000256" key="5">
    <source>
        <dbReference type="ARBA" id="ARBA00023204"/>
    </source>
</evidence>
<keyword evidence="11" id="KW-1185">Reference proteome</keyword>
<dbReference type="GO" id="GO:0009432">
    <property type="term" value="P:SOS response"/>
    <property type="evidence" value="ECO:0007669"/>
    <property type="project" value="UniProtKB-UniRule"/>
</dbReference>
<evidence type="ECO:0000259" key="8">
    <source>
        <dbReference type="PROSITE" id="PS50164"/>
    </source>
</evidence>
<keyword evidence="6" id="KW-0742">SOS response</keyword>
<dbReference type="HAMAP" id="MF_00203">
    <property type="entry name" value="UvrC"/>
    <property type="match status" value="1"/>
</dbReference>
<dbReference type="InterPro" id="IPR000305">
    <property type="entry name" value="GIY-YIG_endonuc"/>
</dbReference>
<dbReference type="GO" id="GO:0009380">
    <property type="term" value="C:excinuclease repair complex"/>
    <property type="evidence" value="ECO:0007669"/>
    <property type="project" value="InterPro"/>
</dbReference>
<feature type="domain" description="GIY-YIG" evidence="8">
    <location>
        <begin position="16"/>
        <end position="95"/>
    </location>
</feature>
<dbReference type="Pfam" id="PF14520">
    <property type="entry name" value="HHH_5"/>
    <property type="match status" value="1"/>
</dbReference>
<dbReference type="FunFam" id="3.40.1440.10:FF:000001">
    <property type="entry name" value="UvrABC system protein C"/>
    <property type="match status" value="1"/>
</dbReference>
<dbReference type="PROSITE" id="PS50164">
    <property type="entry name" value="GIY_YIG"/>
    <property type="match status" value="1"/>
</dbReference>
<keyword evidence="1 6" id="KW-0963">Cytoplasm</keyword>
<dbReference type="Gene3D" id="3.40.1440.10">
    <property type="entry name" value="GIY-YIG endonuclease"/>
    <property type="match status" value="1"/>
</dbReference>
<keyword evidence="3 6" id="KW-0228">DNA excision</keyword>
<dbReference type="RefSeq" id="WP_110233329.1">
    <property type="nucleotide sequence ID" value="NZ_CP023994.1"/>
</dbReference>
<dbReference type="Pfam" id="PF02151">
    <property type="entry name" value="UVR"/>
    <property type="match status" value="1"/>
</dbReference>
<comment type="subunit">
    <text evidence="6">Interacts with UvrB in an incision complex.</text>
</comment>
<name>A0A2Z3RZP4_9MICO</name>
<evidence type="ECO:0000256" key="3">
    <source>
        <dbReference type="ARBA" id="ARBA00022769"/>
    </source>
</evidence>
<evidence type="ECO:0000256" key="1">
    <source>
        <dbReference type="ARBA" id="ARBA00022490"/>
    </source>
</evidence>
<dbReference type="GO" id="GO:0006289">
    <property type="term" value="P:nucleotide-excision repair"/>
    <property type="evidence" value="ECO:0007669"/>
    <property type="project" value="UniProtKB-UniRule"/>
</dbReference>
<dbReference type="InterPro" id="IPR038476">
    <property type="entry name" value="UvrC_RNase_H_dom_sf"/>
</dbReference>